<reference evidence="1" key="1">
    <citation type="submission" date="2018-07" db="EMBL/GenBank/DDBJ databases">
        <authorList>
            <consortium name="GenomeTrakr network: Whole genome sequencing for foodborne pathogen traceback"/>
        </authorList>
    </citation>
    <scope>NUCLEOTIDE SEQUENCE [LARGE SCALE GENOMIC DNA]</scope>
    <source>
        <strain evidence="1">CFSAN048114</strain>
    </source>
</reference>
<gene>
    <name evidence="1" type="ORF">A7E06_01720</name>
</gene>
<proteinExistence type="predicted"/>
<name>A0A3V4NIY7_SALER</name>
<comment type="caution">
    <text evidence="1">The sequence shown here is derived from an EMBL/GenBank/DDBJ whole genome shotgun (WGS) entry which is preliminary data.</text>
</comment>
<accession>A0A3V4NIY7</accession>
<sequence>MANVAMNAHGQVFSCASCGCWLVLLMGGHGEQFLYVLKAITVTDLEMAFTRKEWLRNGNTSVGYRL</sequence>
<organism evidence="1">
    <name type="scientific">Salmonella enterica</name>
    <name type="common">Salmonella choleraesuis</name>
    <dbReference type="NCBI Taxonomy" id="28901"/>
    <lineage>
        <taxon>Bacteria</taxon>
        <taxon>Pseudomonadati</taxon>
        <taxon>Pseudomonadota</taxon>
        <taxon>Gammaproteobacteria</taxon>
        <taxon>Enterobacterales</taxon>
        <taxon>Enterobacteriaceae</taxon>
        <taxon>Salmonella</taxon>
    </lineage>
</organism>
<dbReference type="Proteomes" id="UP000839530">
    <property type="component" value="Unassembled WGS sequence"/>
</dbReference>
<protein>
    <submittedName>
        <fullName evidence="1">Uncharacterized protein</fullName>
    </submittedName>
</protein>
<evidence type="ECO:0000313" key="1">
    <source>
        <dbReference type="EMBL" id="MIV42339.1"/>
    </source>
</evidence>
<dbReference type="AlphaFoldDB" id="A0A3V4NIY7"/>
<dbReference type="EMBL" id="RSUV01000001">
    <property type="protein sequence ID" value="MIV42339.1"/>
    <property type="molecule type" value="Genomic_DNA"/>
</dbReference>